<evidence type="ECO:0000256" key="12">
    <source>
        <dbReference type="ARBA" id="ARBA00022840"/>
    </source>
</evidence>
<reference evidence="21 22" key="1">
    <citation type="submission" date="2020-08" db="EMBL/GenBank/DDBJ databases">
        <title>Genomic Encyclopedia of Type Strains, Phase IV (KMG-IV): sequencing the most valuable type-strain genomes for metagenomic binning, comparative biology and taxonomic classification.</title>
        <authorList>
            <person name="Goeker M."/>
        </authorList>
    </citation>
    <scope>NUCLEOTIDE SEQUENCE [LARGE SCALE GENOMIC DNA]</scope>
    <source>
        <strain evidence="21 22">YIM 65646</strain>
    </source>
</reference>
<evidence type="ECO:0000256" key="8">
    <source>
        <dbReference type="ARBA" id="ARBA00022692"/>
    </source>
</evidence>
<feature type="transmembrane region" description="Helical" evidence="19">
    <location>
        <begin position="342"/>
        <end position="364"/>
    </location>
</feature>
<keyword evidence="12 17" id="KW-0067">ATP-binding</keyword>
<dbReference type="PANTHER" id="PTHR43266">
    <property type="entry name" value="MACROLIDE-EFFLUX PROTEIN"/>
    <property type="match status" value="1"/>
</dbReference>
<dbReference type="AlphaFoldDB" id="A0A841FU10"/>
<dbReference type="InterPro" id="IPR018095">
    <property type="entry name" value="Thymidylate_kin_CS"/>
</dbReference>
<dbReference type="InterPro" id="IPR027417">
    <property type="entry name" value="P-loop_NTPase"/>
</dbReference>
<dbReference type="NCBIfam" id="TIGR00041">
    <property type="entry name" value="DTMP_kinase"/>
    <property type="match status" value="1"/>
</dbReference>
<evidence type="ECO:0000256" key="19">
    <source>
        <dbReference type="SAM" id="Phobius"/>
    </source>
</evidence>
<feature type="transmembrane region" description="Helical" evidence="19">
    <location>
        <begin position="421"/>
        <end position="438"/>
    </location>
</feature>
<dbReference type="InterPro" id="IPR039430">
    <property type="entry name" value="Thymidylate_kin-like_dom"/>
</dbReference>
<dbReference type="Pfam" id="PF02223">
    <property type="entry name" value="Thymidylate_kin"/>
    <property type="match status" value="1"/>
</dbReference>
<feature type="transmembrane region" description="Helical" evidence="19">
    <location>
        <begin position="113"/>
        <end position="134"/>
    </location>
</feature>
<dbReference type="CDD" id="cd01672">
    <property type="entry name" value="TMPK"/>
    <property type="match status" value="1"/>
</dbReference>
<feature type="transmembrane region" description="Helical" evidence="19">
    <location>
        <begin position="255"/>
        <end position="274"/>
    </location>
</feature>
<keyword evidence="14 19" id="KW-0472">Membrane</keyword>
<feature type="transmembrane region" description="Helical" evidence="19">
    <location>
        <begin position="318"/>
        <end position="336"/>
    </location>
</feature>
<evidence type="ECO:0000256" key="10">
    <source>
        <dbReference type="ARBA" id="ARBA00022741"/>
    </source>
</evidence>
<evidence type="ECO:0000256" key="15">
    <source>
        <dbReference type="ARBA" id="ARBA00048743"/>
    </source>
</evidence>
<evidence type="ECO:0000256" key="5">
    <source>
        <dbReference type="ARBA" id="ARBA00022448"/>
    </source>
</evidence>
<feature type="transmembrane region" description="Helical" evidence="19">
    <location>
        <begin position="154"/>
        <end position="174"/>
    </location>
</feature>
<keyword evidence="5" id="KW-0813">Transport</keyword>
<dbReference type="GO" id="GO:0006233">
    <property type="term" value="P:dTDP biosynthetic process"/>
    <property type="evidence" value="ECO:0007669"/>
    <property type="project" value="InterPro"/>
</dbReference>
<evidence type="ECO:0000313" key="22">
    <source>
        <dbReference type="Proteomes" id="UP000548476"/>
    </source>
</evidence>
<dbReference type="SUPFAM" id="SSF52540">
    <property type="entry name" value="P-loop containing nucleoside triphosphate hydrolases"/>
    <property type="match status" value="1"/>
</dbReference>
<keyword evidence="6" id="KW-1003">Cell membrane</keyword>
<dbReference type="CDD" id="cd06173">
    <property type="entry name" value="MFS_MefA_like"/>
    <property type="match status" value="1"/>
</dbReference>
<feature type="transmembrane region" description="Helical" evidence="19">
    <location>
        <begin position="20"/>
        <end position="41"/>
    </location>
</feature>
<feature type="compositionally biased region" description="Basic and acidic residues" evidence="18">
    <location>
        <begin position="714"/>
        <end position="725"/>
    </location>
</feature>
<feature type="transmembrane region" description="Helical" evidence="19">
    <location>
        <begin position="286"/>
        <end position="306"/>
    </location>
</feature>
<keyword evidence="7 17" id="KW-0808">Transferase</keyword>
<evidence type="ECO:0000256" key="13">
    <source>
        <dbReference type="ARBA" id="ARBA00022989"/>
    </source>
</evidence>
<evidence type="ECO:0000313" key="21">
    <source>
        <dbReference type="EMBL" id="MBB6035460.1"/>
    </source>
</evidence>
<proteinExistence type="inferred from homology"/>
<comment type="similarity">
    <text evidence="2 17">Belongs to the thymidylate kinase family.</text>
</comment>
<keyword evidence="10 17" id="KW-0547">Nucleotide-binding</keyword>
<organism evidence="21 22">
    <name type="scientific">Phytomonospora endophytica</name>
    <dbReference type="NCBI Taxonomy" id="714109"/>
    <lineage>
        <taxon>Bacteria</taxon>
        <taxon>Bacillati</taxon>
        <taxon>Actinomycetota</taxon>
        <taxon>Actinomycetes</taxon>
        <taxon>Micromonosporales</taxon>
        <taxon>Micromonosporaceae</taxon>
        <taxon>Phytomonospora</taxon>
    </lineage>
</organism>
<evidence type="ECO:0000256" key="3">
    <source>
        <dbReference type="ARBA" id="ARBA00012980"/>
    </source>
</evidence>
<evidence type="ECO:0000256" key="7">
    <source>
        <dbReference type="ARBA" id="ARBA00022679"/>
    </source>
</evidence>
<comment type="function">
    <text evidence="16 17">Phosphorylation of dTMP to form dTDP in both de novo and salvage pathways of dTTP synthesis.</text>
</comment>
<evidence type="ECO:0000256" key="18">
    <source>
        <dbReference type="SAM" id="MobiDB-lite"/>
    </source>
</evidence>
<feature type="transmembrane region" description="Helical" evidence="19">
    <location>
        <begin position="376"/>
        <end position="401"/>
    </location>
</feature>
<feature type="transmembrane region" description="Helical" evidence="19">
    <location>
        <begin position="194"/>
        <end position="214"/>
    </location>
</feature>
<dbReference type="HAMAP" id="MF_00165">
    <property type="entry name" value="Thymidylate_kinase"/>
    <property type="match status" value="1"/>
</dbReference>
<dbReference type="GO" id="GO:0005524">
    <property type="term" value="F:ATP binding"/>
    <property type="evidence" value="ECO:0007669"/>
    <property type="project" value="UniProtKB-UniRule"/>
</dbReference>
<protein>
    <recommendedName>
        <fullName evidence="4 17">Thymidylate kinase</fullName>
        <ecNumber evidence="3 17">2.7.4.9</ecNumber>
    </recommendedName>
    <alternativeName>
        <fullName evidence="17">dTMP kinase</fullName>
    </alternativeName>
</protein>
<name>A0A841FU10_9ACTN</name>
<dbReference type="Gene3D" id="3.40.50.300">
    <property type="entry name" value="P-loop containing nucleotide triphosphate hydrolases"/>
    <property type="match status" value="1"/>
</dbReference>
<keyword evidence="11 17" id="KW-0418">Kinase</keyword>
<keyword evidence="8 19" id="KW-0812">Transmembrane</keyword>
<keyword evidence="9 17" id="KW-0545">Nucleotide biosynthesis</keyword>
<evidence type="ECO:0000256" key="1">
    <source>
        <dbReference type="ARBA" id="ARBA00004651"/>
    </source>
</evidence>
<dbReference type="PROSITE" id="PS01331">
    <property type="entry name" value="THYMIDYLATE_KINASE"/>
    <property type="match status" value="1"/>
</dbReference>
<dbReference type="SUPFAM" id="SSF103473">
    <property type="entry name" value="MFS general substrate transporter"/>
    <property type="match status" value="1"/>
</dbReference>
<accession>A0A841FU10</accession>
<dbReference type="EMBL" id="JACHGT010000006">
    <property type="protein sequence ID" value="MBB6035460.1"/>
    <property type="molecule type" value="Genomic_DNA"/>
</dbReference>
<evidence type="ECO:0000256" key="17">
    <source>
        <dbReference type="HAMAP-Rule" id="MF_00165"/>
    </source>
</evidence>
<comment type="catalytic activity">
    <reaction evidence="15 17">
        <text>dTMP + ATP = dTDP + ADP</text>
        <dbReference type="Rhea" id="RHEA:13517"/>
        <dbReference type="ChEBI" id="CHEBI:30616"/>
        <dbReference type="ChEBI" id="CHEBI:58369"/>
        <dbReference type="ChEBI" id="CHEBI:63528"/>
        <dbReference type="ChEBI" id="CHEBI:456216"/>
        <dbReference type="EC" id="2.7.4.9"/>
    </reaction>
</comment>
<evidence type="ECO:0000256" key="16">
    <source>
        <dbReference type="ARBA" id="ARBA00057735"/>
    </source>
</evidence>
<evidence type="ECO:0000259" key="20">
    <source>
        <dbReference type="Pfam" id="PF02223"/>
    </source>
</evidence>
<feature type="region of interest" description="Disordered" evidence="18">
    <location>
        <begin position="675"/>
        <end position="725"/>
    </location>
</feature>
<dbReference type="Proteomes" id="UP000548476">
    <property type="component" value="Unassembled WGS sequence"/>
</dbReference>
<feature type="compositionally biased region" description="Acidic residues" evidence="18">
    <location>
        <begin position="691"/>
        <end position="702"/>
    </location>
</feature>
<dbReference type="PANTHER" id="PTHR43266:SF10">
    <property type="entry name" value="BACILYSIN EXPORTER BACE-RELATED"/>
    <property type="match status" value="1"/>
</dbReference>
<comment type="subcellular location">
    <subcellularLocation>
        <location evidence="1">Cell membrane</location>
        <topology evidence="1">Multi-pass membrane protein</topology>
    </subcellularLocation>
</comment>
<evidence type="ECO:0000256" key="2">
    <source>
        <dbReference type="ARBA" id="ARBA00009776"/>
    </source>
</evidence>
<evidence type="ECO:0000256" key="6">
    <source>
        <dbReference type="ARBA" id="ARBA00022475"/>
    </source>
</evidence>
<dbReference type="InterPro" id="IPR018094">
    <property type="entry name" value="Thymidylate_kinase"/>
</dbReference>
<dbReference type="FunFam" id="3.40.50.300:FF:000225">
    <property type="entry name" value="Thymidylate kinase"/>
    <property type="match status" value="1"/>
</dbReference>
<feature type="binding site" evidence="17">
    <location>
        <begin position="479"/>
        <end position="486"/>
    </location>
    <ligand>
        <name>ATP</name>
        <dbReference type="ChEBI" id="CHEBI:30616"/>
    </ligand>
</feature>
<dbReference type="InterPro" id="IPR036259">
    <property type="entry name" value="MFS_trans_sf"/>
</dbReference>
<dbReference type="Gene3D" id="1.20.1250.20">
    <property type="entry name" value="MFS general substrate transporter like domains"/>
    <property type="match status" value="1"/>
</dbReference>
<dbReference type="EC" id="2.7.4.9" evidence="3 17"/>
<dbReference type="GO" id="GO:0004798">
    <property type="term" value="F:dTMP kinase activity"/>
    <property type="evidence" value="ECO:0007669"/>
    <property type="project" value="UniProtKB-UniRule"/>
</dbReference>
<keyword evidence="22" id="KW-1185">Reference proteome</keyword>
<feature type="domain" description="Thymidylate kinase-like" evidence="20">
    <location>
        <begin position="477"/>
        <end position="664"/>
    </location>
</feature>
<dbReference type="GO" id="GO:0006235">
    <property type="term" value="P:dTTP biosynthetic process"/>
    <property type="evidence" value="ECO:0007669"/>
    <property type="project" value="UniProtKB-UniRule"/>
</dbReference>
<comment type="caution">
    <text evidence="21">The sequence shown here is derived from an EMBL/GenBank/DDBJ whole genome shotgun (WGS) entry which is preliminary data.</text>
</comment>
<feature type="transmembrane region" description="Helical" evidence="19">
    <location>
        <begin position="53"/>
        <end position="77"/>
    </location>
</feature>
<evidence type="ECO:0000256" key="11">
    <source>
        <dbReference type="ARBA" id="ARBA00022777"/>
    </source>
</evidence>
<feature type="transmembrane region" description="Helical" evidence="19">
    <location>
        <begin position="84"/>
        <end position="107"/>
    </location>
</feature>
<keyword evidence="13 19" id="KW-1133">Transmembrane helix</keyword>
<sequence length="725" mass="76418">MSAATDLRAILRIRPFRRLWAVLGLSALGDWLGLLATSLFAASQVEGATAQGLAFGSVIAVRLLPSLVLGPLAGIFADRWDRRLTMAICDMLRFALFASIPLVGLAFNGGVRAVGYAAIAQFAIEAVAMVWMPAKEAAVPNLLPKARLETANQLTLVTTYGLTPVLAAGVLGLLTSFDAELVSGLGRWATAVDLALYFNALTFLAAALVVITMIPELSQRKNGHGPPGAEPKKQGMLREFADGWKYVGRTKLVRGLVLGILGAFASAGVVIGTAQFYAKALGGGDATFSTLFATLFIGLGIGIVAGPKIVGQLSRRRWFGLSIILAGCAVILDSIAPHVAVAMLGTFLVGAGAGMAFLSGITLLGGEVADDVRGRIFAFINTAARVVLMATIAGSGLIAGFGLARRVDWGVFHVDLSATRFLLLAAGIIGITTGLSALRQMDDKPGVPVLKDVWSSIRGRPLSLGQPAEGTGFFIVFEGGDGSGKSSQVVKLAAHLRLTGRDVVLTREPGATDIGRRIRTLVLDPSTGSEPSPRAEALLYAADRAHHVATIVRPALRSGKVVISDRYVDSSLAYQGGGRDLPTEEVAWLSDWATASLKPDLVVLLDIDPAVGLARASGRAGHDHIERESLAFHEKVRYKFLDIAAEDPRRYLVVDATLSEDEIFALVRARVGERLPVPDDDGAVTPGSLTTDDDLRDSDLPEDPSTAQLFEGLDDPRAAAREAGA</sequence>
<dbReference type="GO" id="GO:0005886">
    <property type="term" value="C:plasma membrane"/>
    <property type="evidence" value="ECO:0007669"/>
    <property type="project" value="UniProtKB-SubCell"/>
</dbReference>
<evidence type="ECO:0000256" key="9">
    <source>
        <dbReference type="ARBA" id="ARBA00022727"/>
    </source>
</evidence>
<evidence type="ECO:0000256" key="14">
    <source>
        <dbReference type="ARBA" id="ARBA00023136"/>
    </source>
</evidence>
<gene>
    <name evidence="17" type="primary">tmk</name>
    <name evidence="21" type="ORF">HNR73_003317</name>
</gene>
<evidence type="ECO:0000256" key="4">
    <source>
        <dbReference type="ARBA" id="ARBA00017144"/>
    </source>
</evidence>